<evidence type="ECO:0000256" key="2">
    <source>
        <dbReference type="ARBA" id="ARBA00022801"/>
    </source>
</evidence>
<dbReference type="EMBL" id="JBHSSD010000035">
    <property type="protein sequence ID" value="MFC6164558.1"/>
    <property type="molecule type" value="Genomic_DNA"/>
</dbReference>
<dbReference type="InterPro" id="IPR027417">
    <property type="entry name" value="P-loop_NTPase"/>
</dbReference>
<dbReference type="PANTHER" id="PTHR47963:SF7">
    <property type="entry name" value="ATP-DEPENDENT RNA HELICASE YFML-RELATED"/>
    <property type="match status" value="1"/>
</dbReference>
<comment type="similarity">
    <text evidence="5">Belongs to the DEAD box helicase family.</text>
</comment>
<dbReference type="InterPro" id="IPR000629">
    <property type="entry name" value="RNA-helicase_DEAD-box_CS"/>
</dbReference>
<evidence type="ECO:0000256" key="1">
    <source>
        <dbReference type="ARBA" id="ARBA00022741"/>
    </source>
</evidence>
<accession>A0ABW1R8T1</accession>
<dbReference type="InterPro" id="IPR050547">
    <property type="entry name" value="DEAD_box_RNA_helicases"/>
</dbReference>
<evidence type="ECO:0000259" key="8">
    <source>
        <dbReference type="PROSITE" id="PS51194"/>
    </source>
</evidence>
<feature type="domain" description="Helicase ATP-binding" evidence="7">
    <location>
        <begin position="25"/>
        <end position="195"/>
    </location>
</feature>
<proteinExistence type="inferred from homology"/>
<dbReference type="PROSITE" id="PS51194">
    <property type="entry name" value="HELICASE_CTER"/>
    <property type="match status" value="1"/>
</dbReference>
<sequence>MLDVFKEKFMAQGFTEPSPIQTAVETPMLAGESVLGLAPTGSGKTLAFTWPILEQIHVGEGTQALILAPSQELAMQTTNVVRDWAQLIDAKVLAITGGANVKRQLEKLKKHPEIIVGTPGRITNLIGDGKLKLGHLQTMIVDEADELLTDETLDQIREILDATFAESLQLGFFSATETKILDELDRWFGQKVQKIDVRAIDQTQGIVRHRTMEVGNRHRADLLKRISRVDHLRALVFFNKMQELQHVLVDLRHQHVSFAALTSTQRQVEREKALRLFRQGKVDLLLTTDLAARGLDVPELPAVINFQLPKDVTTYIHRSGRTGRMGAAGLVITLGDDHDIRDFKKMMKSTDYEIKPAYLAGYQVVDTKPAKVKPTLTFDHPASATEPAGALHRVAGAGHPDSVREEPIVGVERPAKAAKKSAETPKKHRGHNKHSKKKGMRKKNRERFSEK</sequence>
<feature type="compositionally biased region" description="Basic residues" evidence="6">
    <location>
        <begin position="426"/>
        <end position="445"/>
    </location>
</feature>
<keyword evidence="1 5" id="KW-0547">Nucleotide-binding</keyword>
<dbReference type="Proteomes" id="UP001596253">
    <property type="component" value="Unassembled WGS sequence"/>
</dbReference>
<dbReference type="SMART" id="SM00490">
    <property type="entry name" value="HELICc"/>
    <property type="match status" value="1"/>
</dbReference>
<evidence type="ECO:0000259" key="7">
    <source>
        <dbReference type="PROSITE" id="PS51192"/>
    </source>
</evidence>
<dbReference type="EC" id="3.6.4.-" evidence="9"/>
<dbReference type="InterPro" id="IPR014001">
    <property type="entry name" value="Helicase_ATP-bd"/>
</dbReference>
<keyword evidence="10" id="KW-1185">Reference proteome</keyword>
<dbReference type="PANTHER" id="PTHR47963">
    <property type="entry name" value="DEAD-BOX ATP-DEPENDENT RNA HELICASE 47, MITOCHONDRIAL"/>
    <property type="match status" value="1"/>
</dbReference>
<keyword evidence="4 5" id="KW-0067">ATP-binding</keyword>
<protein>
    <submittedName>
        <fullName evidence="9">DEAD/DEAH box helicase</fullName>
        <ecNumber evidence="9">3.6.4.-</ecNumber>
    </submittedName>
</protein>
<evidence type="ECO:0000256" key="5">
    <source>
        <dbReference type="RuleBase" id="RU000492"/>
    </source>
</evidence>
<feature type="domain" description="Helicase C-terminal" evidence="8">
    <location>
        <begin position="221"/>
        <end position="373"/>
    </location>
</feature>
<feature type="region of interest" description="Disordered" evidence="6">
    <location>
        <begin position="394"/>
        <end position="451"/>
    </location>
</feature>
<evidence type="ECO:0000256" key="3">
    <source>
        <dbReference type="ARBA" id="ARBA00022806"/>
    </source>
</evidence>
<dbReference type="PROSITE" id="PS51192">
    <property type="entry name" value="HELICASE_ATP_BIND_1"/>
    <property type="match status" value="1"/>
</dbReference>
<dbReference type="PROSITE" id="PS00039">
    <property type="entry name" value="DEAD_ATP_HELICASE"/>
    <property type="match status" value="1"/>
</dbReference>
<keyword evidence="3 5" id="KW-0347">Helicase</keyword>
<evidence type="ECO:0000313" key="10">
    <source>
        <dbReference type="Proteomes" id="UP001596253"/>
    </source>
</evidence>
<name>A0ABW1R8T1_9LACO</name>
<dbReference type="CDD" id="cd18787">
    <property type="entry name" value="SF2_C_DEAD"/>
    <property type="match status" value="1"/>
</dbReference>
<dbReference type="GO" id="GO:0004386">
    <property type="term" value="F:helicase activity"/>
    <property type="evidence" value="ECO:0007669"/>
    <property type="project" value="UniProtKB-KW"/>
</dbReference>
<dbReference type="RefSeq" id="WP_137639400.1">
    <property type="nucleotide sequence ID" value="NZ_BJDK01000005.1"/>
</dbReference>
<dbReference type="Pfam" id="PF00270">
    <property type="entry name" value="DEAD"/>
    <property type="match status" value="1"/>
</dbReference>
<gene>
    <name evidence="9" type="ORF">ACFP3T_07750</name>
</gene>
<evidence type="ECO:0000256" key="4">
    <source>
        <dbReference type="ARBA" id="ARBA00022840"/>
    </source>
</evidence>
<dbReference type="InterPro" id="IPR044742">
    <property type="entry name" value="DEAD/DEAH_RhlB"/>
</dbReference>
<evidence type="ECO:0000256" key="6">
    <source>
        <dbReference type="SAM" id="MobiDB-lite"/>
    </source>
</evidence>
<dbReference type="InterPro" id="IPR001650">
    <property type="entry name" value="Helicase_C-like"/>
</dbReference>
<comment type="caution">
    <text evidence="9">The sequence shown here is derived from an EMBL/GenBank/DDBJ whole genome shotgun (WGS) entry which is preliminary data.</text>
</comment>
<dbReference type="Gene3D" id="3.40.50.300">
    <property type="entry name" value="P-loop containing nucleotide triphosphate hydrolases"/>
    <property type="match status" value="2"/>
</dbReference>
<evidence type="ECO:0000313" key="9">
    <source>
        <dbReference type="EMBL" id="MFC6164558.1"/>
    </source>
</evidence>
<dbReference type="Pfam" id="PF00271">
    <property type="entry name" value="Helicase_C"/>
    <property type="match status" value="1"/>
</dbReference>
<reference evidence="10" key="1">
    <citation type="journal article" date="2019" name="Int. J. Syst. Evol. Microbiol.">
        <title>The Global Catalogue of Microorganisms (GCM) 10K type strain sequencing project: providing services to taxonomists for standard genome sequencing and annotation.</title>
        <authorList>
            <consortium name="The Broad Institute Genomics Platform"/>
            <consortium name="The Broad Institute Genome Sequencing Center for Infectious Disease"/>
            <person name="Wu L."/>
            <person name="Ma J."/>
        </authorList>
    </citation>
    <scope>NUCLEOTIDE SEQUENCE [LARGE SCALE GENOMIC DNA]</scope>
    <source>
        <strain evidence="10">CCM 8932</strain>
    </source>
</reference>
<dbReference type="SUPFAM" id="SSF52540">
    <property type="entry name" value="P-loop containing nucleoside triphosphate hydrolases"/>
    <property type="match status" value="1"/>
</dbReference>
<dbReference type="InterPro" id="IPR011545">
    <property type="entry name" value="DEAD/DEAH_box_helicase_dom"/>
</dbReference>
<organism evidence="9 10">
    <name type="scientific">Lactiplantibacillus dongliensis</name>
    <dbReference type="NCBI Taxonomy" id="2559919"/>
    <lineage>
        <taxon>Bacteria</taxon>
        <taxon>Bacillati</taxon>
        <taxon>Bacillota</taxon>
        <taxon>Bacilli</taxon>
        <taxon>Lactobacillales</taxon>
        <taxon>Lactobacillaceae</taxon>
        <taxon>Lactiplantibacillus</taxon>
    </lineage>
</organism>
<dbReference type="CDD" id="cd00268">
    <property type="entry name" value="DEADc"/>
    <property type="match status" value="1"/>
</dbReference>
<keyword evidence="2 5" id="KW-0378">Hydrolase</keyword>
<dbReference type="SMART" id="SM00487">
    <property type="entry name" value="DEXDc"/>
    <property type="match status" value="1"/>
</dbReference>
<dbReference type="GO" id="GO:0016787">
    <property type="term" value="F:hydrolase activity"/>
    <property type="evidence" value="ECO:0007669"/>
    <property type="project" value="UniProtKB-KW"/>
</dbReference>